<dbReference type="Proteomes" id="UP000282837">
    <property type="component" value="Unassembled WGS sequence"/>
</dbReference>
<name>A0A437N2B4_9SPHN</name>
<protein>
    <submittedName>
        <fullName evidence="1">Uncharacterized protein</fullName>
    </submittedName>
</protein>
<sequence length="130" mass="14153">MDHSLYWGQSPIDLAEEAPGEVKFLAALAEDARPDRDMGALERMAAWEDSGIHAGLGWAAKALVTSSLALLLLNTHALYNWAEQLPVTPLTEPVVNAISTWHQTAEDIGLNAVVDRVEQAAKAMRKAPWP</sequence>
<evidence type="ECO:0000313" key="1">
    <source>
        <dbReference type="EMBL" id="RVU04053.1"/>
    </source>
</evidence>
<dbReference type="EMBL" id="SACO01000010">
    <property type="protein sequence ID" value="RVU04053.1"/>
    <property type="molecule type" value="Genomic_DNA"/>
</dbReference>
<proteinExistence type="predicted"/>
<keyword evidence="2" id="KW-1185">Reference proteome</keyword>
<reference evidence="1 2" key="1">
    <citation type="submission" date="2019-01" db="EMBL/GenBank/DDBJ databases">
        <authorList>
            <person name="Chen W.-M."/>
        </authorList>
    </citation>
    <scope>NUCLEOTIDE SEQUENCE [LARGE SCALE GENOMIC DNA]</scope>
    <source>
        <strain evidence="1 2">FSY-9</strain>
    </source>
</reference>
<organism evidence="1 2">
    <name type="scientific">Novosphingobium umbonatum</name>
    <dbReference type="NCBI Taxonomy" id="1908524"/>
    <lineage>
        <taxon>Bacteria</taxon>
        <taxon>Pseudomonadati</taxon>
        <taxon>Pseudomonadota</taxon>
        <taxon>Alphaproteobacteria</taxon>
        <taxon>Sphingomonadales</taxon>
        <taxon>Sphingomonadaceae</taxon>
        <taxon>Novosphingobium</taxon>
    </lineage>
</organism>
<accession>A0A437N2B4</accession>
<dbReference type="AlphaFoldDB" id="A0A437N2B4"/>
<comment type="caution">
    <text evidence="1">The sequence shown here is derived from an EMBL/GenBank/DDBJ whole genome shotgun (WGS) entry which is preliminary data.</text>
</comment>
<evidence type="ECO:0000313" key="2">
    <source>
        <dbReference type="Proteomes" id="UP000282837"/>
    </source>
</evidence>
<gene>
    <name evidence="1" type="ORF">EOE18_12785</name>
</gene>
<dbReference type="RefSeq" id="WP_127710124.1">
    <property type="nucleotide sequence ID" value="NZ_SACO01000010.1"/>
</dbReference>
<dbReference type="OrthoDB" id="7507950at2"/>